<reference evidence="1 2" key="2">
    <citation type="submission" date="2018-11" db="EMBL/GenBank/DDBJ databases">
        <authorList>
            <consortium name="Pathogen Informatics"/>
        </authorList>
    </citation>
    <scope>NUCLEOTIDE SEQUENCE [LARGE SCALE GENOMIC DNA]</scope>
    <source>
        <strain evidence="1 2">MHpl1</strain>
    </source>
</reference>
<dbReference type="Proteomes" id="UP000268014">
    <property type="component" value="Unassembled WGS sequence"/>
</dbReference>
<evidence type="ECO:0000313" key="3">
    <source>
        <dbReference type="WBParaSite" id="HPLM_0001680101-mRNA-1"/>
    </source>
</evidence>
<organism evidence="3">
    <name type="scientific">Haemonchus placei</name>
    <name type="common">Barber's pole worm</name>
    <dbReference type="NCBI Taxonomy" id="6290"/>
    <lineage>
        <taxon>Eukaryota</taxon>
        <taxon>Metazoa</taxon>
        <taxon>Ecdysozoa</taxon>
        <taxon>Nematoda</taxon>
        <taxon>Chromadorea</taxon>
        <taxon>Rhabditida</taxon>
        <taxon>Rhabditina</taxon>
        <taxon>Rhabditomorpha</taxon>
        <taxon>Strongyloidea</taxon>
        <taxon>Trichostrongylidae</taxon>
        <taxon>Haemonchus</taxon>
    </lineage>
</organism>
<dbReference type="WBParaSite" id="HPLM_0001680101-mRNA-1">
    <property type="protein sequence ID" value="HPLM_0001680101-mRNA-1"/>
    <property type="gene ID" value="HPLM_0001680101"/>
</dbReference>
<dbReference type="AlphaFoldDB" id="A0A0N4WY67"/>
<evidence type="ECO:0000313" key="1">
    <source>
        <dbReference type="EMBL" id="VDO61719.1"/>
    </source>
</evidence>
<name>A0A0N4WY67_HAEPC</name>
<reference evidence="3" key="1">
    <citation type="submission" date="2017-02" db="UniProtKB">
        <authorList>
            <consortium name="WormBaseParasite"/>
        </authorList>
    </citation>
    <scope>IDENTIFICATION</scope>
</reference>
<proteinExistence type="predicted"/>
<accession>A0A0N4WY67</accession>
<dbReference type="EMBL" id="UZAF01019590">
    <property type="protein sequence ID" value="VDO61719.1"/>
    <property type="molecule type" value="Genomic_DNA"/>
</dbReference>
<gene>
    <name evidence="1" type="ORF">HPLM_LOCUS16793</name>
</gene>
<protein>
    <submittedName>
        <fullName evidence="1 3">Uncharacterized protein</fullName>
    </submittedName>
</protein>
<keyword evidence="2" id="KW-1185">Reference proteome</keyword>
<evidence type="ECO:0000313" key="2">
    <source>
        <dbReference type="Proteomes" id="UP000268014"/>
    </source>
</evidence>
<sequence length="42" mass="4494">MYRASSACFPITLVHRTNAAAAKYLPGVAITFNVGNSLHENS</sequence>